<evidence type="ECO:0000256" key="1">
    <source>
        <dbReference type="SAM" id="MobiDB-lite"/>
    </source>
</evidence>
<proteinExistence type="predicted"/>
<dbReference type="HOGENOM" id="CLU_1415375_0_0_1"/>
<dbReference type="Proteomes" id="UP000054477">
    <property type="component" value="Unassembled WGS sequence"/>
</dbReference>
<evidence type="ECO:0000313" key="3">
    <source>
        <dbReference type="Proteomes" id="UP000054477"/>
    </source>
</evidence>
<accession>A0A0C9WMW6</accession>
<dbReference type="EMBL" id="KN838666">
    <property type="protein sequence ID" value="KIJ98554.1"/>
    <property type="molecule type" value="Genomic_DNA"/>
</dbReference>
<gene>
    <name evidence="2" type="ORF">K443DRAFT_206249</name>
</gene>
<name>A0A0C9WMW6_9AGAR</name>
<sequence length="192" mass="21960">MRLTAWSWQSSYRDSRVNQTVKETTRLTKTSILWTTTRLSQSLCYGRLVVHLLISKVFLRELALQSGLLVKETIRGTSGSIEVTHRSITSTEHACNPVGTCCMTGGDVSRSHNRCVSISWPSQWCTERLCGGPKHKHQHHEKHELSSKTHPSDEVTEVTLVASSFRRRVRDRVQSRQRSPTRGCRSEIYKLR</sequence>
<evidence type="ECO:0000313" key="2">
    <source>
        <dbReference type="EMBL" id="KIJ98554.1"/>
    </source>
</evidence>
<organism evidence="2 3">
    <name type="scientific">Laccaria amethystina LaAM-08-1</name>
    <dbReference type="NCBI Taxonomy" id="1095629"/>
    <lineage>
        <taxon>Eukaryota</taxon>
        <taxon>Fungi</taxon>
        <taxon>Dikarya</taxon>
        <taxon>Basidiomycota</taxon>
        <taxon>Agaricomycotina</taxon>
        <taxon>Agaricomycetes</taxon>
        <taxon>Agaricomycetidae</taxon>
        <taxon>Agaricales</taxon>
        <taxon>Agaricineae</taxon>
        <taxon>Hydnangiaceae</taxon>
        <taxon>Laccaria</taxon>
    </lineage>
</organism>
<keyword evidence="3" id="KW-1185">Reference proteome</keyword>
<reference evidence="3" key="2">
    <citation type="submission" date="2015-01" db="EMBL/GenBank/DDBJ databases">
        <title>Evolutionary Origins and Diversification of the Mycorrhizal Mutualists.</title>
        <authorList>
            <consortium name="DOE Joint Genome Institute"/>
            <consortium name="Mycorrhizal Genomics Consortium"/>
            <person name="Kohler A."/>
            <person name="Kuo A."/>
            <person name="Nagy L.G."/>
            <person name="Floudas D."/>
            <person name="Copeland A."/>
            <person name="Barry K.W."/>
            <person name="Cichocki N."/>
            <person name="Veneault-Fourrey C."/>
            <person name="LaButti K."/>
            <person name="Lindquist E.A."/>
            <person name="Lipzen A."/>
            <person name="Lundell T."/>
            <person name="Morin E."/>
            <person name="Murat C."/>
            <person name="Riley R."/>
            <person name="Ohm R."/>
            <person name="Sun H."/>
            <person name="Tunlid A."/>
            <person name="Henrissat B."/>
            <person name="Grigoriev I.V."/>
            <person name="Hibbett D.S."/>
            <person name="Martin F."/>
        </authorList>
    </citation>
    <scope>NUCLEOTIDE SEQUENCE [LARGE SCALE GENOMIC DNA]</scope>
    <source>
        <strain evidence="3">LaAM-08-1</strain>
    </source>
</reference>
<protein>
    <submittedName>
        <fullName evidence="2">Uncharacterized protein</fullName>
    </submittedName>
</protein>
<reference evidence="2 3" key="1">
    <citation type="submission" date="2014-04" db="EMBL/GenBank/DDBJ databases">
        <authorList>
            <consortium name="DOE Joint Genome Institute"/>
            <person name="Kuo A."/>
            <person name="Kohler A."/>
            <person name="Nagy L.G."/>
            <person name="Floudas D."/>
            <person name="Copeland A."/>
            <person name="Barry K.W."/>
            <person name="Cichocki N."/>
            <person name="Veneault-Fourrey C."/>
            <person name="LaButti K."/>
            <person name="Lindquist E.A."/>
            <person name="Lipzen A."/>
            <person name="Lundell T."/>
            <person name="Morin E."/>
            <person name="Murat C."/>
            <person name="Sun H."/>
            <person name="Tunlid A."/>
            <person name="Henrissat B."/>
            <person name="Grigoriev I.V."/>
            <person name="Hibbett D.S."/>
            <person name="Martin F."/>
            <person name="Nordberg H.P."/>
            <person name="Cantor M.N."/>
            <person name="Hua S.X."/>
        </authorList>
    </citation>
    <scope>NUCLEOTIDE SEQUENCE [LARGE SCALE GENOMIC DNA]</scope>
    <source>
        <strain evidence="2 3">LaAM-08-1</strain>
    </source>
</reference>
<dbReference type="AlphaFoldDB" id="A0A0C9WMW6"/>
<feature type="region of interest" description="Disordered" evidence="1">
    <location>
        <begin position="171"/>
        <end position="192"/>
    </location>
</feature>